<accession>A0A7Y9C4N4</accession>
<dbReference type="EMBL" id="JACBJI010000001">
    <property type="protein sequence ID" value="NYA69514.1"/>
    <property type="molecule type" value="Genomic_DNA"/>
</dbReference>
<organism evidence="1 2">
    <name type="scientific">Flavobacterium agri</name>
    <dbReference type="NCBI Taxonomy" id="2743471"/>
    <lineage>
        <taxon>Bacteria</taxon>
        <taxon>Pseudomonadati</taxon>
        <taxon>Bacteroidota</taxon>
        <taxon>Flavobacteriia</taxon>
        <taxon>Flavobacteriales</taxon>
        <taxon>Flavobacteriaceae</taxon>
        <taxon>Flavobacterium</taxon>
    </lineage>
</organism>
<dbReference type="RefSeq" id="WP_176004339.1">
    <property type="nucleotide sequence ID" value="NZ_JABWMI010000002.1"/>
</dbReference>
<evidence type="ECO:0000313" key="1">
    <source>
        <dbReference type="EMBL" id="NYA69514.1"/>
    </source>
</evidence>
<reference evidence="1 2" key="1">
    <citation type="submission" date="2020-07" db="EMBL/GenBank/DDBJ databases">
        <authorList>
            <person name="Sun Q."/>
        </authorList>
    </citation>
    <scope>NUCLEOTIDE SEQUENCE [LARGE SCALE GENOMIC DNA]</scope>
    <source>
        <strain evidence="1 2">MAH-1</strain>
    </source>
</reference>
<comment type="caution">
    <text evidence="1">The sequence shown here is derived from an EMBL/GenBank/DDBJ whole genome shotgun (WGS) entry which is preliminary data.</text>
</comment>
<protein>
    <submittedName>
        <fullName evidence="1">Uncharacterized protein</fullName>
    </submittedName>
</protein>
<proteinExistence type="predicted"/>
<name>A0A7Y9C4N4_9FLAO</name>
<keyword evidence="2" id="KW-1185">Reference proteome</keyword>
<dbReference type="AlphaFoldDB" id="A0A7Y9C4N4"/>
<gene>
    <name evidence="1" type="ORF">HZF10_01175</name>
</gene>
<dbReference type="Proteomes" id="UP000535020">
    <property type="component" value="Unassembled WGS sequence"/>
</dbReference>
<evidence type="ECO:0000313" key="2">
    <source>
        <dbReference type="Proteomes" id="UP000535020"/>
    </source>
</evidence>
<sequence>MRRLLIFGALIYQSFCPAQKKADFAPNLRYIKLFKFQDGFLAKAELRDYKYRETSSFHYYKDSVGAEFQIKKGFAIRDMAESYSKYYCVLAGINSLELFESDKQKIDWKKKYSIKGRSDCKLLVSGSRILLITNAGIHHNFRNPNTFETCSWSETLAPAHIFDYRTECVMKGSDFYIANDNGEWGGILAKLTYDKDSGKFTFKKLLEDNAEKIVEINGNLYVLALLQHLSLHHNVLYRIDDDDKPIVIFKEKGFYSRSGETEHEILADIYDWRSTIGESLILSITNSEQKLYLALDGKGIFSVSDGFKLEKITDISIDGEYLLDDDKFKVTMSDQLESFQIFGNKAYVFHRIPKITKLDLVNN</sequence>